<feature type="compositionally biased region" description="Basic and acidic residues" evidence="1">
    <location>
        <begin position="224"/>
        <end position="234"/>
    </location>
</feature>
<dbReference type="InterPro" id="IPR036361">
    <property type="entry name" value="SAP_dom_sf"/>
</dbReference>
<dbReference type="InterPro" id="IPR034257">
    <property type="entry name" value="Acinus_RRM"/>
</dbReference>
<sequence>MSDLSSKTIAQLKEELQEKGVDVKGLKLKKDYVEKLQAVLDLESNAEEPQTSEEAVKSAKINDPSNTTAKNDEEGKHVSSIEHAEAIQDPETARPAESKANAVSAASETSDVKDAQEEPTTAITEEEKDEQILGDADGDLGEKMEAAAEAGEKEKAEQQSSITTSDKPTQQAIDDIKEEGNVAVAAAEAQPPQVVAGTEQHSRNFIGEEDVNMDQQASRAEKRKRLENEDEQKGKRTRLSPDVQQEPSDSAGNTNEGAATVSRSRESADEATHPLSKNLSHVSHPATRALYISNLKRPLLTPDLKAWLIAQGLSPDIGEDDVLDEEAGVEAGVWLDGVKSHCYCIFKNIDTAIAAAAKIQGQVFPADHGVALTVEFVPEDLVPSLVKKEQEAWQNGRNKLVLEITKGIGSGSGSDYSFDLVPPRGKDGVRSGGGLGDLRPPRATPASRPAELAGPSAFNGRFGAARPDFRPPPPNNGWGTRTNGPPAGGLQRTRTQPPLMYRESMKYAREAPKSDRPQQQRGPGGWGPQGSGSWGSQQRDGAPRGNWGRSHDNGWRRPAHNVSSGW</sequence>
<organism evidence="2 3">
    <name type="scientific">Naganishia liquefaciens</name>
    <dbReference type="NCBI Taxonomy" id="104408"/>
    <lineage>
        <taxon>Eukaryota</taxon>
        <taxon>Fungi</taxon>
        <taxon>Dikarya</taxon>
        <taxon>Basidiomycota</taxon>
        <taxon>Agaricomycotina</taxon>
        <taxon>Tremellomycetes</taxon>
        <taxon>Filobasidiales</taxon>
        <taxon>Filobasidiaceae</taxon>
        <taxon>Naganishia</taxon>
    </lineage>
</organism>
<feature type="compositionally biased region" description="Basic and acidic residues" evidence="1">
    <location>
        <begin position="140"/>
        <end position="157"/>
    </location>
</feature>
<feature type="compositionally biased region" description="Basic and acidic residues" evidence="1">
    <location>
        <begin position="70"/>
        <end position="97"/>
    </location>
</feature>
<dbReference type="PANTHER" id="PTHR47031">
    <property type="entry name" value="SAP DNA-BINDING DOMAIN-CONTAINING PROTEIN"/>
    <property type="match status" value="1"/>
</dbReference>
<keyword evidence="3" id="KW-1185">Reference proteome</keyword>
<feature type="region of interest" description="Disordered" evidence="1">
    <location>
        <begin position="41"/>
        <end position="280"/>
    </location>
</feature>
<dbReference type="Gene3D" id="1.10.720.30">
    <property type="entry name" value="SAP domain"/>
    <property type="match status" value="1"/>
</dbReference>
<dbReference type="EMBL" id="BLZA01000023">
    <property type="protein sequence ID" value="GHJ87749.1"/>
    <property type="molecule type" value="Genomic_DNA"/>
</dbReference>
<feature type="compositionally biased region" description="Basic and acidic residues" evidence="1">
    <location>
        <begin position="263"/>
        <end position="272"/>
    </location>
</feature>
<feature type="compositionally biased region" description="Polar residues" evidence="1">
    <location>
        <begin position="158"/>
        <end position="172"/>
    </location>
</feature>
<reference evidence="2" key="1">
    <citation type="submission" date="2020-07" db="EMBL/GenBank/DDBJ databases">
        <title>Draft Genome Sequence of a Deep-Sea Yeast, Naganishia (Cryptococcus) liquefaciens strain N6.</title>
        <authorList>
            <person name="Han Y.W."/>
            <person name="Kajitani R."/>
            <person name="Morimoto H."/>
            <person name="Parhat M."/>
            <person name="Tsubouchi H."/>
            <person name="Bakenova O."/>
            <person name="Ogata M."/>
            <person name="Argunhan B."/>
            <person name="Aoki R."/>
            <person name="Kajiwara S."/>
            <person name="Itoh T."/>
            <person name="Iwasaki H."/>
        </authorList>
    </citation>
    <scope>NUCLEOTIDE SEQUENCE</scope>
    <source>
        <strain evidence="2">N6</strain>
    </source>
</reference>
<name>A0A8H3TVB4_9TREE</name>
<feature type="compositionally biased region" description="Polar residues" evidence="1">
    <location>
        <begin position="242"/>
        <end position="257"/>
    </location>
</feature>
<feature type="region of interest" description="Disordered" evidence="1">
    <location>
        <begin position="415"/>
        <end position="566"/>
    </location>
</feature>
<proteinExistence type="predicted"/>
<evidence type="ECO:0000256" key="1">
    <source>
        <dbReference type="SAM" id="MobiDB-lite"/>
    </source>
</evidence>
<feature type="compositionally biased region" description="Gly residues" evidence="1">
    <location>
        <begin position="522"/>
        <end position="533"/>
    </location>
</feature>
<comment type="caution">
    <text evidence="2">The sequence shown here is derived from an EMBL/GenBank/DDBJ whole genome shotgun (WGS) entry which is preliminary data.</text>
</comment>
<dbReference type="CDD" id="cd12432">
    <property type="entry name" value="RRM_ACINU"/>
    <property type="match status" value="1"/>
</dbReference>
<evidence type="ECO:0000313" key="2">
    <source>
        <dbReference type="EMBL" id="GHJ87749.1"/>
    </source>
</evidence>
<gene>
    <name evidence="2" type="ORF">NliqN6_4151</name>
</gene>
<dbReference type="Proteomes" id="UP000620104">
    <property type="component" value="Unassembled WGS sequence"/>
</dbReference>
<dbReference type="OrthoDB" id="5348404at2759"/>
<protein>
    <recommendedName>
        <fullName evidence="4">SAP domain-containing protein</fullName>
    </recommendedName>
</protein>
<dbReference type="AlphaFoldDB" id="A0A8H3TVB4"/>
<feature type="compositionally biased region" description="Low complexity" evidence="1">
    <location>
        <begin position="182"/>
        <end position="196"/>
    </location>
</feature>
<feature type="compositionally biased region" description="Basic and acidic residues" evidence="1">
    <location>
        <begin position="503"/>
        <end position="518"/>
    </location>
</feature>
<evidence type="ECO:0008006" key="4">
    <source>
        <dbReference type="Google" id="ProtNLM"/>
    </source>
</evidence>
<accession>A0A8H3TVB4</accession>
<evidence type="ECO:0000313" key="3">
    <source>
        <dbReference type="Proteomes" id="UP000620104"/>
    </source>
</evidence>
<dbReference type="PANTHER" id="PTHR47031:SF3">
    <property type="entry name" value="SAP DOMAIN-CONTAINING PROTEIN"/>
    <property type="match status" value="1"/>
</dbReference>